<organism evidence="1 2">
    <name type="scientific">Dendrothele bispora (strain CBS 962.96)</name>
    <dbReference type="NCBI Taxonomy" id="1314807"/>
    <lineage>
        <taxon>Eukaryota</taxon>
        <taxon>Fungi</taxon>
        <taxon>Dikarya</taxon>
        <taxon>Basidiomycota</taxon>
        <taxon>Agaricomycotina</taxon>
        <taxon>Agaricomycetes</taxon>
        <taxon>Agaricomycetidae</taxon>
        <taxon>Agaricales</taxon>
        <taxon>Agaricales incertae sedis</taxon>
        <taxon>Dendrothele</taxon>
    </lineage>
</organism>
<proteinExistence type="predicted"/>
<gene>
    <name evidence="1" type="ORF">K435DRAFT_803424</name>
</gene>
<name>A0A4S8LIB3_DENBC</name>
<accession>A0A4S8LIB3</accession>
<dbReference type="Proteomes" id="UP000297245">
    <property type="component" value="Unassembled WGS sequence"/>
</dbReference>
<dbReference type="AlphaFoldDB" id="A0A4S8LIB3"/>
<dbReference type="EMBL" id="ML179405">
    <property type="protein sequence ID" value="THU88553.1"/>
    <property type="molecule type" value="Genomic_DNA"/>
</dbReference>
<evidence type="ECO:0000313" key="2">
    <source>
        <dbReference type="Proteomes" id="UP000297245"/>
    </source>
</evidence>
<protein>
    <submittedName>
        <fullName evidence="1">Uncharacterized protein</fullName>
    </submittedName>
</protein>
<keyword evidence="2" id="KW-1185">Reference proteome</keyword>
<evidence type="ECO:0000313" key="1">
    <source>
        <dbReference type="EMBL" id="THU88553.1"/>
    </source>
</evidence>
<sequence>MEVKSTHIGYNNKQSRNWKHTVTMEDPVKKEFDSNGRCQKLCGSAPARTTGKIKCMDQLNVPVWIPIEHSGLDCALRFFLSFLLSVSPPFLGMGSTRVSEVDTTKKRTPTSGVKSSALGVKASTKDKEEGLELQTTQSGKLDKIEWMGSRFDVDADVLPVVVDKRRLKPSRHHERISRRRMIDDRIDEAVIDSKYEAQAQQ</sequence>
<reference evidence="1 2" key="1">
    <citation type="journal article" date="2019" name="Nat. Ecol. Evol.">
        <title>Megaphylogeny resolves global patterns of mushroom evolution.</title>
        <authorList>
            <person name="Varga T."/>
            <person name="Krizsan K."/>
            <person name="Foldi C."/>
            <person name="Dima B."/>
            <person name="Sanchez-Garcia M."/>
            <person name="Sanchez-Ramirez S."/>
            <person name="Szollosi G.J."/>
            <person name="Szarkandi J.G."/>
            <person name="Papp V."/>
            <person name="Albert L."/>
            <person name="Andreopoulos W."/>
            <person name="Angelini C."/>
            <person name="Antonin V."/>
            <person name="Barry K.W."/>
            <person name="Bougher N.L."/>
            <person name="Buchanan P."/>
            <person name="Buyck B."/>
            <person name="Bense V."/>
            <person name="Catcheside P."/>
            <person name="Chovatia M."/>
            <person name="Cooper J."/>
            <person name="Damon W."/>
            <person name="Desjardin D."/>
            <person name="Finy P."/>
            <person name="Geml J."/>
            <person name="Haridas S."/>
            <person name="Hughes K."/>
            <person name="Justo A."/>
            <person name="Karasinski D."/>
            <person name="Kautmanova I."/>
            <person name="Kiss B."/>
            <person name="Kocsube S."/>
            <person name="Kotiranta H."/>
            <person name="LaButti K.M."/>
            <person name="Lechner B.E."/>
            <person name="Liimatainen K."/>
            <person name="Lipzen A."/>
            <person name="Lukacs Z."/>
            <person name="Mihaltcheva S."/>
            <person name="Morgado L.N."/>
            <person name="Niskanen T."/>
            <person name="Noordeloos M.E."/>
            <person name="Ohm R.A."/>
            <person name="Ortiz-Santana B."/>
            <person name="Ovrebo C."/>
            <person name="Racz N."/>
            <person name="Riley R."/>
            <person name="Savchenko A."/>
            <person name="Shiryaev A."/>
            <person name="Soop K."/>
            <person name="Spirin V."/>
            <person name="Szebenyi C."/>
            <person name="Tomsovsky M."/>
            <person name="Tulloss R.E."/>
            <person name="Uehling J."/>
            <person name="Grigoriev I.V."/>
            <person name="Vagvolgyi C."/>
            <person name="Papp T."/>
            <person name="Martin F.M."/>
            <person name="Miettinen O."/>
            <person name="Hibbett D.S."/>
            <person name="Nagy L.G."/>
        </authorList>
    </citation>
    <scope>NUCLEOTIDE SEQUENCE [LARGE SCALE GENOMIC DNA]</scope>
    <source>
        <strain evidence="1 2">CBS 962.96</strain>
    </source>
</reference>